<protein>
    <submittedName>
        <fullName evidence="1">Uncharacterized protein</fullName>
    </submittedName>
</protein>
<organism evidence="1 2">
    <name type="scientific">Armillaria ostoyae</name>
    <name type="common">Armillaria root rot fungus</name>
    <dbReference type="NCBI Taxonomy" id="47428"/>
    <lineage>
        <taxon>Eukaryota</taxon>
        <taxon>Fungi</taxon>
        <taxon>Dikarya</taxon>
        <taxon>Basidiomycota</taxon>
        <taxon>Agaricomycotina</taxon>
        <taxon>Agaricomycetes</taxon>
        <taxon>Agaricomycetidae</taxon>
        <taxon>Agaricales</taxon>
        <taxon>Marasmiineae</taxon>
        <taxon>Physalacriaceae</taxon>
        <taxon>Armillaria</taxon>
    </lineage>
</organism>
<name>A0A284SB92_ARMOS</name>
<sequence length="97" mass="10793">MSTGLSTSQPVLPRWLHTADGFARIKRYVFEELTEPWVSAFSDYPVASLLKLLVRWLVRLRMSSMGHRARHPGPDAQGVSDADVPVGAILSSSLRMD</sequence>
<proteinExistence type="predicted"/>
<gene>
    <name evidence="1" type="ORF">ARMOST_21868</name>
</gene>
<accession>A0A284SB92</accession>
<keyword evidence="2" id="KW-1185">Reference proteome</keyword>
<evidence type="ECO:0000313" key="1">
    <source>
        <dbReference type="EMBL" id="SJL18283.1"/>
    </source>
</evidence>
<evidence type="ECO:0000313" key="2">
    <source>
        <dbReference type="Proteomes" id="UP000219338"/>
    </source>
</evidence>
<reference evidence="2" key="1">
    <citation type="journal article" date="2017" name="Nat. Ecol. Evol.">
        <title>Genome expansion and lineage-specific genetic innovations in the forest pathogenic fungi Armillaria.</title>
        <authorList>
            <person name="Sipos G."/>
            <person name="Prasanna A.N."/>
            <person name="Walter M.C."/>
            <person name="O'Connor E."/>
            <person name="Balint B."/>
            <person name="Krizsan K."/>
            <person name="Kiss B."/>
            <person name="Hess J."/>
            <person name="Varga T."/>
            <person name="Slot J."/>
            <person name="Riley R."/>
            <person name="Boka B."/>
            <person name="Rigling D."/>
            <person name="Barry K."/>
            <person name="Lee J."/>
            <person name="Mihaltcheva S."/>
            <person name="LaButti K."/>
            <person name="Lipzen A."/>
            <person name="Waldron R."/>
            <person name="Moloney N.M."/>
            <person name="Sperisen C."/>
            <person name="Kredics L."/>
            <person name="Vagvoelgyi C."/>
            <person name="Patrignani A."/>
            <person name="Fitzpatrick D."/>
            <person name="Nagy I."/>
            <person name="Doyle S."/>
            <person name="Anderson J.B."/>
            <person name="Grigoriev I.V."/>
            <person name="Gueldener U."/>
            <person name="Muensterkoetter M."/>
            <person name="Nagy L.G."/>
        </authorList>
    </citation>
    <scope>NUCLEOTIDE SEQUENCE [LARGE SCALE GENOMIC DNA]</scope>
    <source>
        <strain evidence="2">C18/9</strain>
    </source>
</reference>
<dbReference type="Proteomes" id="UP000219338">
    <property type="component" value="Unassembled WGS sequence"/>
</dbReference>
<dbReference type="EMBL" id="FUEG01000056">
    <property type="protein sequence ID" value="SJL18283.1"/>
    <property type="molecule type" value="Genomic_DNA"/>
</dbReference>
<dbReference type="AlphaFoldDB" id="A0A284SB92"/>
<dbReference type="OrthoDB" id="526316at2759"/>